<dbReference type="InParanoid" id="A0A251SMR4"/>
<evidence type="ECO:0000313" key="5">
    <source>
        <dbReference type="EMBL" id="OTG00118.1"/>
    </source>
</evidence>
<organism evidence="5 6">
    <name type="scientific">Helianthus annuus</name>
    <name type="common">Common sunflower</name>
    <dbReference type="NCBI Taxonomy" id="4232"/>
    <lineage>
        <taxon>Eukaryota</taxon>
        <taxon>Viridiplantae</taxon>
        <taxon>Streptophyta</taxon>
        <taxon>Embryophyta</taxon>
        <taxon>Tracheophyta</taxon>
        <taxon>Spermatophyta</taxon>
        <taxon>Magnoliopsida</taxon>
        <taxon>eudicotyledons</taxon>
        <taxon>Gunneridae</taxon>
        <taxon>Pentapetalae</taxon>
        <taxon>asterids</taxon>
        <taxon>campanulids</taxon>
        <taxon>Asterales</taxon>
        <taxon>Asteraceae</taxon>
        <taxon>Asteroideae</taxon>
        <taxon>Heliantheae alliance</taxon>
        <taxon>Heliantheae</taxon>
        <taxon>Helianthus</taxon>
    </lineage>
</organism>
<proteinExistence type="predicted"/>
<name>A0A251SMR4_HELAN</name>
<keyword evidence="6" id="KW-1185">Reference proteome</keyword>
<sequence length="154" mass="17156">MMAAWIICYCFALFLILNHYSTTAQPPDDYPTANLSTTWTNNFSSSIYFSGDIQILPILLSETFGTSFACGFYCNGACTSYKDTSYLFAVFTILTTELGDYMNISPPQVVWSVNRDYPVSYGAILNFTETRDLVLRDVDGSTVWTTNTSGKSVV</sequence>
<dbReference type="AlphaFoldDB" id="A0A251SMR4"/>
<evidence type="ECO:0000256" key="3">
    <source>
        <dbReference type="SAM" id="SignalP"/>
    </source>
</evidence>
<feature type="domain" description="Bulb-type lectin" evidence="4">
    <location>
        <begin position="53"/>
        <end position="154"/>
    </location>
</feature>
<reference evidence="6" key="1">
    <citation type="journal article" date="2017" name="Nature">
        <title>The sunflower genome provides insights into oil metabolism, flowering and Asterid evolution.</title>
        <authorList>
            <person name="Badouin H."/>
            <person name="Gouzy J."/>
            <person name="Grassa C.J."/>
            <person name="Murat F."/>
            <person name="Staton S.E."/>
            <person name="Cottret L."/>
            <person name="Lelandais-Briere C."/>
            <person name="Owens G.L."/>
            <person name="Carrere S."/>
            <person name="Mayjonade B."/>
            <person name="Legrand L."/>
            <person name="Gill N."/>
            <person name="Kane N.C."/>
            <person name="Bowers J.E."/>
            <person name="Hubner S."/>
            <person name="Bellec A."/>
            <person name="Berard A."/>
            <person name="Berges H."/>
            <person name="Blanchet N."/>
            <person name="Boniface M.C."/>
            <person name="Brunel D."/>
            <person name="Catrice O."/>
            <person name="Chaidir N."/>
            <person name="Claudel C."/>
            <person name="Donnadieu C."/>
            <person name="Faraut T."/>
            <person name="Fievet G."/>
            <person name="Helmstetter N."/>
            <person name="King M."/>
            <person name="Knapp S.J."/>
            <person name="Lai Z."/>
            <person name="Le Paslier M.C."/>
            <person name="Lippi Y."/>
            <person name="Lorenzon L."/>
            <person name="Mandel J.R."/>
            <person name="Marage G."/>
            <person name="Marchand G."/>
            <person name="Marquand E."/>
            <person name="Bret-Mestries E."/>
            <person name="Morien E."/>
            <person name="Nambeesan S."/>
            <person name="Nguyen T."/>
            <person name="Pegot-Espagnet P."/>
            <person name="Pouilly N."/>
            <person name="Raftis F."/>
            <person name="Sallet E."/>
            <person name="Schiex T."/>
            <person name="Thomas J."/>
            <person name="Vandecasteele C."/>
            <person name="Vares D."/>
            <person name="Vear F."/>
            <person name="Vautrin S."/>
            <person name="Crespi M."/>
            <person name="Mangin B."/>
            <person name="Burke J.M."/>
            <person name="Salse J."/>
            <person name="Munos S."/>
            <person name="Vincourt P."/>
            <person name="Rieseberg L.H."/>
            <person name="Langlade N.B."/>
        </authorList>
    </citation>
    <scope>NUCLEOTIDE SEQUENCE [LARGE SCALE GENOMIC DNA]</scope>
    <source>
        <strain evidence="6">cv. SF193</strain>
    </source>
</reference>
<accession>A0A251SMR4</accession>
<keyword evidence="5" id="KW-0430">Lectin</keyword>
<dbReference type="SUPFAM" id="SSF51110">
    <property type="entry name" value="alpha-D-mannose-specific plant lectins"/>
    <property type="match status" value="1"/>
</dbReference>
<dbReference type="InterPro" id="IPR001480">
    <property type="entry name" value="Bulb-type_lectin_dom"/>
</dbReference>
<dbReference type="InterPro" id="IPR036426">
    <property type="entry name" value="Bulb-type_lectin_dom_sf"/>
</dbReference>
<dbReference type="Gene3D" id="2.90.10.10">
    <property type="entry name" value="Bulb-type lectin domain"/>
    <property type="match status" value="1"/>
</dbReference>
<keyword evidence="1 3" id="KW-0732">Signal</keyword>
<dbReference type="EMBL" id="CM007902">
    <property type="protein sequence ID" value="OTG00118.1"/>
    <property type="molecule type" value="Genomic_DNA"/>
</dbReference>
<evidence type="ECO:0000313" key="6">
    <source>
        <dbReference type="Proteomes" id="UP000215914"/>
    </source>
</evidence>
<dbReference type="PROSITE" id="PS50927">
    <property type="entry name" value="BULB_LECTIN"/>
    <property type="match status" value="1"/>
</dbReference>
<feature type="chain" id="PRO_5012287159" evidence="3">
    <location>
        <begin position="25"/>
        <end position="154"/>
    </location>
</feature>
<evidence type="ECO:0000256" key="2">
    <source>
        <dbReference type="ARBA" id="ARBA00023180"/>
    </source>
</evidence>
<keyword evidence="2" id="KW-0325">Glycoprotein</keyword>
<protein>
    <submittedName>
        <fullName evidence="5">Putative bulb-type lectin domain-containing protein</fullName>
    </submittedName>
</protein>
<gene>
    <name evidence="5" type="ORF">HannXRQ_Chr13g0387381</name>
</gene>
<feature type="signal peptide" evidence="3">
    <location>
        <begin position="1"/>
        <end position="24"/>
    </location>
</feature>
<evidence type="ECO:0000256" key="1">
    <source>
        <dbReference type="ARBA" id="ARBA00022729"/>
    </source>
</evidence>
<evidence type="ECO:0000259" key="4">
    <source>
        <dbReference type="PROSITE" id="PS50927"/>
    </source>
</evidence>
<dbReference type="GO" id="GO:0030246">
    <property type="term" value="F:carbohydrate binding"/>
    <property type="evidence" value="ECO:0007669"/>
    <property type="project" value="UniProtKB-KW"/>
</dbReference>
<dbReference type="Proteomes" id="UP000215914">
    <property type="component" value="Chromosome 13"/>
</dbReference>